<dbReference type="EMBL" id="MGFD01000001">
    <property type="protein sequence ID" value="OGL99816.1"/>
    <property type="molecule type" value="Genomic_DNA"/>
</dbReference>
<protein>
    <recommendedName>
        <fullName evidence="4">FMN-binding domain-containing protein</fullName>
    </recommendedName>
</protein>
<comment type="caution">
    <text evidence="2">The sequence shown here is derived from an EMBL/GenBank/DDBJ whole genome shotgun (WGS) entry which is preliminary data.</text>
</comment>
<organism evidence="2 3">
    <name type="scientific">Candidatus Uhrbacteria bacterium RIFOXYB2_FULL_45_11</name>
    <dbReference type="NCBI Taxonomy" id="1802421"/>
    <lineage>
        <taxon>Bacteria</taxon>
        <taxon>Candidatus Uhriibacteriota</taxon>
    </lineage>
</organism>
<keyword evidence="1" id="KW-0812">Transmembrane</keyword>
<evidence type="ECO:0008006" key="4">
    <source>
        <dbReference type="Google" id="ProtNLM"/>
    </source>
</evidence>
<reference evidence="2 3" key="1">
    <citation type="journal article" date="2016" name="Nat. Commun.">
        <title>Thousands of microbial genomes shed light on interconnected biogeochemical processes in an aquifer system.</title>
        <authorList>
            <person name="Anantharaman K."/>
            <person name="Brown C.T."/>
            <person name="Hug L.A."/>
            <person name="Sharon I."/>
            <person name="Castelle C.J."/>
            <person name="Probst A.J."/>
            <person name="Thomas B.C."/>
            <person name="Singh A."/>
            <person name="Wilkins M.J."/>
            <person name="Karaoz U."/>
            <person name="Brodie E.L."/>
            <person name="Williams K.H."/>
            <person name="Hubbard S.S."/>
            <person name="Banfield J.F."/>
        </authorList>
    </citation>
    <scope>NUCLEOTIDE SEQUENCE [LARGE SCALE GENOMIC DNA]</scope>
</reference>
<evidence type="ECO:0000313" key="3">
    <source>
        <dbReference type="Proteomes" id="UP000177331"/>
    </source>
</evidence>
<evidence type="ECO:0000256" key="1">
    <source>
        <dbReference type="SAM" id="Phobius"/>
    </source>
</evidence>
<proteinExistence type="predicted"/>
<gene>
    <name evidence="2" type="ORF">A2318_03020</name>
</gene>
<keyword evidence="1" id="KW-0472">Membrane</keyword>
<dbReference type="STRING" id="1802421.A2318_03020"/>
<dbReference type="AlphaFoldDB" id="A0A1F7WB46"/>
<name>A0A1F7WB46_9BACT</name>
<dbReference type="Proteomes" id="UP000177331">
    <property type="component" value="Unassembled WGS sequence"/>
</dbReference>
<keyword evidence="1" id="KW-1133">Transmembrane helix</keyword>
<feature type="transmembrane region" description="Helical" evidence="1">
    <location>
        <begin position="12"/>
        <end position="29"/>
    </location>
</feature>
<sequence>MSQQKNPTQKWIILIVIILLLGGLIAFMMSERDEQAVTQDQSLVKTTAVLFKDGTYSATGNYASPGGSESIDVTLSLKENVVTSVVVTPKAENPASKNWQTRFISGVEKVVVGKKISEINLDEVSGSSLTPIGFMDALEKIKLEAGA</sequence>
<accession>A0A1F7WB46</accession>
<evidence type="ECO:0000313" key="2">
    <source>
        <dbReference type="EMBL" id="OGL99816.1"/>
    </source>
</evidence>